<dbReference type="SUPFAM" id="SSF53822">
    <property type="entry name" value="Periplasmic binding protein-like I"/>
    <property type="match status" value="1"/>
</dbReference>
<dbReference type="OrthoDB" id="9815017at2"/>
<keyword evidence="1" id="KW-0805">Transcription regulation</keyword>
<sequence length="363" mass="40513">MSAKTSYKTIYDTLKNQIIKEGFLPGAMLPTEQTLAKRYDVSRPTIAKVYNQLQEEGFVKKTKGLGTVVTYQHTNIPYTFGLLLPGSGESEIFSIINDQLLRQSESGMFNCFWEGATASSAEIRKSLIESCLESYIQKKVDGIFFSPLERVPDAYELNLKICKVIREAGIPLVLIDRDILAAPDRSEFDVVCIDNFSAGCVMAQHLIDRGCEKLHFFYRPGSASSVDLRLSGVRDTALKHGYPFTESNVFCGSPEDSELVKSMEVIAGKTGIICANDSTAAVLMSSLDDLGIEISKDVLICGYDDMKYSKHLKHSLTSFRQPCEEIANISIELLMRRLKENNRIPITVNLKGDIVIRESSQFR</sequence>
<keyword evidence="2 5" id="KW-0238">DNA-binding</keyword>
<dbReference type="SMART" id="SM00345">
    <property type="entry name" value="HTH_GNTR"/>
    <property type="match status" value="1"/>
</dbReference>
<dbReference type="STRING" id="1477437.SAMN05444682_104155"/>
<dbReference type="Gene3D" id="3.40.50.2300">
    <property type="match status" value="2"/>
</dbReference>
<name>A0A1I3IMT3_9SPHI</name>
<dbReference type="CDD" id="cd07377">
    <property type="entry name" value="WHTH_GntR"/>
    <property type="match status" value="1"/>
</dbReference>
<keyword evidence="6" id="KW-1185">Reference proteome</keyword>
<evidence type="ECO:0000256" key="3">
    <source>
        <dbReference type="ARBA" id="ARBA00023163"/>
    </source>
</evidence>
<keyword evidence="3" id="KW-0804">Transcription</keyword>
<evidence type="ECO:0000313" key="5">
    <source>
        <dbReference type="EMBL" id="SFI49271.1"/>
    </source>
</evidence>
<dbReference type="InterPro" id="IPR000524">
    <property type="entry name" value="Tscrpt_reg_HTH_GntR"/>
</dbReference>
<dbReference type="InterPro" id="IPR036390">
    <property type="entry name" value="WH_DNA-bd_sf"/>
</dbReference>
<organism evidence="5 6">
    <name type="scientific">Parapedobacter indicus</name>
    <dbReference type="NCBI Taxonomy" id="1477437"/>
    <lineage>
        <taxon>Bacteria</taxon>
        <taxon>Pseudomonadati</taxon>
        <taxon>Bacteroidota</taxon>
        <taxon>Sphingobacteriia</taxon>
        <taxon>Sphingobacteriales</taxon>
        <taxon>Sphingobacteriaceae</taxon>
        <taxon>Parapedobacter</taxon>
    </lineage>
</organism>
<reference evidence="5 6" key="1">
    <citation type="submission" date="2016-10" db="EMBL/GenBank/DDBJ databases">
        <authorList>
            <person name="de Groot N.N."/>
        </authorList>
    </citation>
    <scope>NUCLEOTIDE SEQUENCE [LARGE SCALE GENOMIC DNA]</scope>
    <source>
        <strain evidence="5 6">RK1</strain>
    </source>
</reference>
<accession>A0A1I3IMT3</accession>
<dbReference type="AlphaFoldDB" id="A0A1I3IMT3"/>
<protein>
    <submittedName>
        <fullName evidence="5">DNA-binding transcriptional regulator, LacI/PurR family</fullName>
    </submittedName>
</protein>
<dbReference type="GO" id="GO:0000976">
    <property type="term" value="F:transcription cis-regulatory region binding"/>
    <property type="evidence" value="ECO:0007669"/>
    <property type="project" value="TreeGrafter"/>
</dbReference>
<dbReference type="InterPro" id="IPR036388">
    <property type="entry name" value="WH-like_DNA-bd_sf"/>
</dbReference>
<dbReference type="SUPFAM" id="SSF46785">
    <property type="entry name" value="Winged helix' DNA-binding domain"/>
    <property type="match status" value="1"/>
</dbReference>
<evidence type="ECO:0000259" key="4">
    <source>
        <dbReference type="PROSITE" id="PS50949"/>
    </source>
</evidence>
<dbReference type="EMBL" id="FOQO01000004">
    <property type="protein sequence ID" value="SFI49271.1"/>
    <property type="molecule type" value="Genomic_DNA"/>
</dbReference>
<gene>
    <name evidence="5" type="ORF">SAMN05444682_104155</name>
</gene>
<dbReference type="Pfam" id="PF00392">
    <property type="entry name" value="GntR"/>
    <property type="match status" value="1"/>
</dbReference>
<dbReference type="GO" id="GO:0003700">
    <property type="term" value="F:DNA-binding transcription factor activity"/>
    <property type="evidence" value="ECO:0007669"/>
    <property type="project" value="InterPro"/>
</dbReference>
<evidence type="ECO:0000313" key="6">
    <source>
        <dbReference type="Proteomes" id="UP000198670"/>
    </source>
</evidence>
<dbReference type="RefSeq" id="WP_090626421.1">
    <property type="nucleotide sequence ID" value="NZ_FOQO01000004.1"/>
</dbReference>
<dbReference type="PANTHER" id="PTHR30146">
    <property type="entry name" value="LACI-RELATED TRANSCRIPTIONAL REPRESSOR"/>
    <property type="match status" value="1"/>
</dbReference>
<dbReference type="Pfam" id="PF13377">
    <property type="entry name" value="Peripla_BP_3"/>
    <property type="match status" value="1"/>
</dbReference>
<dbReference type="Proteomes" id="UP000198670">
    <property type="component" value="Unassembled WGS sequence"/>
</dbReference>
<dbReference type="InterPro" id="IPR028082">
    <property type="entry name" value="Peripla_BP_I"/>
</dbReference>
<evidence type="ECO:0000256" key="1">
    <source>
        <dbReference type="ARBA" id="ARBA00023015"/>
    </source>
</evidence>
<dbReference type="PROSITE" id="PS50949">
    <property type="entry name" value="HTH_GNTR"/>
    <property type="match status" value="1"/>
</dbReference>
<dbReference type="PANTHER" id="PTHR30146:SF154">
    <property type="entry name" value="TRANSCRIPTION REGULATOR, MEMBER OF GALR FAMILY"/>
    <property type="match status" value="1"/>
</dbReference>
<evidence type="ECO:0000256" key="2">
    <source>
        <dbReference type="ARBA" id="ARBA00023125"/>
    </source>
</evidence>
<dbReference type="Gene3D" id="1.10.10.10">
    <property type="entry name" value="Winged helix-like DNA-binding domain superfamily/Winged helix DNA-binding domain"/>
    <property type="match status" value="1"/>
</dbReference>
<dbReference type="CDD" id="cd06267">
    <property type="entry name" value="PBP1_LacI_sugar_binding-like"/>
    <property type="match status" value="1"/>
</dbReference>
<dbReference type="InterPro" id="IPR046335">
    <property type="entry name" value="LacI/GalR-like_sensor"/>
</dbReference>
<proteinExistence type="predicted"/>
<feature type="domain" description="HTH gntR-type" evidence="4">
    <location>
        <begin position="4"/>
        <end position="72"/>
    </location>
</feature>
<dbReference type="PRINTS" id="PR00035">
    <property type="entry name" value="HTHGNTR"/>
</dbReference>